<gene>
    <name evidence="2" type="ORF">AVDCRST_MAG34-1898</name>
</gene>
<feature type="non-terminal residue" evidence="2">
    <location>
        <position position="1"/>
    </location>
</feature>
<accession>A0A6J4M8Z0</accession>
<feature type="compositionally biased region" description="Basic and acidic residues" evidence="1">
    <location>
        <begin position="71"/>
        <end position="81"/>
    </location>
</feature>
<feature type="region of interest" description="Disordered" evidence="1">
    <location>
        <begin position="30"/>
        <end position="135"/>
    </location>
</feature>
<feature type="compositionally biased region" description="Basic residues" evidence="1">
    <location>
        <begin position="148"/>
        <end position="168"/>
    </location>
</feature>
<feature type="compositionally biased region" description="Basic and acidic residues" evidence="1">
    <location>
        <begin position="291"/>
        <end position="305"/>
    </location>
</feature>
<feature type="compositionally biased region" description="Low complexity" evidence="1">
    <location>
        <begin position="124"/>
        <end position="135"/>
    </location>
</feature>
<sequence length="326" mass="35239">DAHGYRGGPAHRGRGTGGAVRRLLRRVPWALGGGGGLAAGAGRSDHGDVPREGHPRRGRLSGGQGQGPRRGARDASRHRAADVPAVAHRADAHFRGRGAPRRARRRHHGARQVRDHHRRDRQVHAPAAAGRAGLAGTRGGVLRAVVRRVRRQGRGHRGRWGQRVRLGARPRAGGRLGDAGPPQGRLPGPPGDRGQGAGRHRLGADELPRHAARRRQRPRVGGGRERQDARDHVGQGSGRRRGPRLRGGPRPDPAVGAGGRQAAHRRRLRHPHERAPRLRRRGHHRVPRQGAADRRGLRRGGDRGQQRGGGDQPRGAPVPRPLLRGL</sequence>
<organism evidence="2">
    <name type="scientific">uncultured Nocardioidaceae bacterium</name>
    <dbReference type="NCBI Taxonomy" id="253824"/>
    <lineage>
        <taxon>Bacteria</taxon>
        <taxon>Bacillati</taxon>
        <taxon>Actinomycetota</taxon>
        <taxon>Actinomycetes</taxon>
        <taxon>Propionibacteriales</taxon>
        <taxon>Nocardioidaceae</taxon>
        <taxon>environmental samples</taxon>
    </lineage>
</organism>
<feature type="compositionally biased region" description="Basic and acidic residues" evidence="1">
    <location>
        <begin position="43"/>
        <end position="55"/>
    </location>
</feature>
<dbReference type="EMBL" id="CADCUI010000042">
    <property type="protein sequence ID" value="CAA9353164.1"/>
    <property type="molecule type" value="Genomic_DNA"/>
</dbReference>
<feature type="region of interest" description="Disordered" evidence="1">
    <location>
        <begin position="148"/>
        <end position="326"/>
    </location>
</feature>
<dbReference type="EC" id="1.8.1.9" evidence="2"/>
<reference evidence="2" key="1">
    <citation type="submission" date="2020-02" db="EMBL/GenBank/DDBJ databases">
        <authorList>
            <person name="Meier V. D."/>
        </authorList>
    </citation>
    <scope>NUCLEOTIDE SEQUENCE</scope>
    <source>
        <strain evidence="2">AVDCRST_MAG34</strain>
    </source>
</reference>
<feature type="compositionally biased region" description="Basic residues" evidence="1">
    <location>
        <begin position="95"/>
        <end position="121"/>
    </location>
</feature>
<dbReference type="AlphaFoldDB" id="A0A6J4M8Z0"/>
<dbReference type="GO" id="GO:0004791">
    <property type="term" value="F:thioredoxin-disulfide reductase (NADPH) activity"/>
    <property type="evidence" value="ECO:0007669"/>
    <property type="project" value="UniProtKB-EC"/>
</dbReference>
<evidence type="ECO:0000256" key="1">
    <source>
        <dbReference type="SAM" id="MobiDB-lite"/>
    </source>
</evidence>
<feature type="compositionally biased region" description="Basic residues" evidence="1">
    <location>
        <begin position="262"/>
        <end position="287"/>
    </location>
</feature>
<evidence type="ECO:0000313" key="2">
    <source>
        <dbReference type="EMBL" id="CAA9353164.1"/>
    </source>
</evidence>
<name>A0A6J4M8Z0_9ACTN</name>
<protein>
    <submittedName>
        <fullName evidence="2">Thioredoxin reductase</fullName>
        <ecNumber evidence="2">1.8.1.9</ecNumber>
    </submittedName>
</protein>
<feature type="non-terminal residue" evidence="2">
    <location>
        <position position="326"/>
    </location>
</feature>
<proteinExistence type="predicted"/>
<keyword evidence="2" id="KW-0560">Oxidoreductase</keyword>
<feature type="compositionally biased region" description="Low complexity" evidence="1">
    <location>
        <begin position="169"/>
        <end position="186"/>
    </location>
</feature>
<feature type="compositionally biased region" description="Basic and acidic residues" evidence="1">
    <location>
        <begin position="222"/>
        <end position="233"/>
    </location>
</feature>